<protein>
    <recommendedName>
        <fullName evidence="6">Retrograde transport protein Dsl1 C-terminal domain-containing protein</fullName>
    </recommendedName>
</protein>
<feature type="domain" description="Retrograde transport protein Dsl1 N-terminal" evidence="2">
    <location>
        <begin position="23"/>
        <end position="147"/>
    </location>
</feature>
<feature type="compositionally biased region" description="Basic and acidic residues" evidence="1">
    <location>
        <begin position="333"/>
        <end position="344"/>
    </location>
</feature>
<reference evidence="5" key="1">
    <citation type="journal article" date="2015" name="J. Biotechnol.">
        <title>The structure of the Cyberlindnera jadinii genome and its relation to Candida utilis analyzed by the occurrence of single nucleotide polymorphisms.</title>
        <authorList>
            <person name="Rupp O."/>
            <person name="Brinkrolf K."/>
            <person name="Buerth C."/>
            <person name="Kunigo M."/>
            <person name="Schneider J."/>
            <person name="Jaenicke S."/>
            <person name="Goesmann A."/>
            <person name="Puehler A."/>
            <person name="Jaeger K.-E."/>
            <person name="Ernst J.F."/>
        </authorList>
    </citation>
    <scope>NUCLEOTIDE SEQUENCE [LARGE SCALE GENOMIC DNA]</scope>
    <source>
        <strain evidence="5">ATCC 18201 / CBS 1600 / BCRC 20928 / JCM 3617 / NBRC 0987 / NRRL Y-1542</strain>
    </source>
</reference>
<feature type="domain" description="Retrograde transport protein Dsl1 C-terminal" evidence="3">
    <location>
        <begin position="557"/>
        <end position="679"/>
    </location>
</feature>
<sequence>MVSLQAIDEQLGVLDKLVGEITDVKKLQEQLTLKVDTQQLGELESKDIELQDELDQLQELWYLMTLQKEIEVNVDLFEFETVFHSLSKLKSKVDQMNIKSDAIRSKLMMEGSRLEDLAVNKLLDCWDQIVHVTGGSVTLNSEIHVDGFPISFEAVVLIVEHYSLPQPRFNLPMVIFDLLVKPLFDSALVLDGSTISVVDVVASQSITETLIQHINSTKALVDFISLIPHNAKVISYISPRLFDELKEVITKHAKQISESSVLQQKFKDLGDYITERHFTRSNLKQWISSELYLLATEHSLNSHISRIRDAFKDDRNLVGTMQKVSPSSTSPSPKEHEERAKAPDNEWDNWGSDDDDNDNVDDVNDDWGMDEGIDDNWGWGEEEEQQQQPKPKPKLVSKLNKQQQSTSRNVSRSDTPLKSETELITTHFPSLMNEIIKSYINAGKSLPEEYQQNHLSKLDYLLTSYYALATIKYTDLLVVYNDVKLLDGLTRVPSLVEQVDRLLMQEIKRCETSIATRYEQLQGLNPQLSSGFTFGIIQEIQTRLSDLFKRVNVLPDDVKTSVVLSTMDEFYQLVINSIMEKTDIGEQESEYLSQIIGKFLALDQPLGGAISEYSKNYQKLLQLEFLLVNHMKEIMSKFYDGGFYELDTEEIVSMLDKLFADSDLKRDSISEIRELRNEQD</sequence>
<dbReference type="Gene3D" id="1.10.357.150">
    <property type="match status" value="1"/>
</dbReference>
<dbReference type="Proteomes" id="UP000038830">
    <property type="component" value="Unassembled WGS sequence"/>
</dbReference>
<feature type="compositionally biased region" description="Polar residues" evidence="1">
    <location>
        <begin position="399"/>
        <end position="414"/>
    </location>
</feature>
<dbReference type="Gene3D" id="1.10.287.3290">
    <property type="match status" value="1"/>
</dbReference>
<feature type="region of interest" description="Disordered" evidence="1">
    <location>
        <begin position="320"/>
        <end position="418"/>
    </location>
</feature>
<gene>
    <name evidence="4" type="ORF">BN1211_5638</name>
</gene>
<dbReference type="AlphaFoldDB" id="A0A0H5CJT4"/>
<feature type="compositionally biased region" description="Acidic residues" evidence="1">
    <location>
        <begin position="345"/>
        <end position="385"/>
    </location>
</feature>
<dbReference type="InterPro" id="IPR021875">
    <property type="entry name" value="Dsl1_N_dom"/>
</dbReference>
<evidence type="ECO:0000259" key="3">
    <source>
        <dbReference type="Pfam" id="PF11989"/>
    </source>
</evidence>
<name>A0A0H5CJT4_CYBJN</name>
<evidence type="ECO:0000256" key="1">
    <source>
        <dbReference type="SAM" id="MobiDB-lite"/>
    </source>
</evidence>
<dbReference type="InterPro" id="IPR021876">
    <property type="entry name" value="Dsl1_C"/>
</dbReference>
<dbReference type="InterPro" id="IPR046362">
    <property type="entry name" value="Zw10/DSL1_C_sf"/>
</dbReference>
<accession>A0A0H5CJT4</accession>
<proteinExistence type="predicted"/>
<organism evidence="4 5">
    <name type="scientific">Cyberlindnera jadinii (strain ATCC 18201 / CBS 1600 / BCRC 20928 / JCM 3617 / NBRC 0987 / NRRL Y-1542)</name>
    <name type="common">Torula yeast</name>
    <name type="synonym">Candida utilis</name>
    <dbReference type="NCBI Taxonomy" id="983966"/>
    <lineage>
        <taxon>Eukaryota</taxon>
        <taxon>Fungi</taxon>
        <taxon>Dikarya</taxon>
        <taxon>Ascomycota</taxon>
        <taxon>Saccharomycotina</taxon>
        <taxon>Saccharomycetes</taxon>
        <taxon>Phaffomycetales</taxon>
        <taxon>Phaffomycetaceae</taxon>
        <taxon>Cyberlindnera</taxon>
    </lineage>
</organism>
<evidence type="ECO:0000313" key="4">
    <source>
        <dbReference type="EMBL" id="CEP24739.1"/>
    </source>
</evidence>
<evidence type="ECO:0000259" key="2">
    <source>
        <dbReference type="Pfam" id="PF11988"/>
    </source>
</evidence>
<evidence type="ECO:0000313" key="5">
    <source>
        <dbReference type="Proteomes" id="UP000038830"/>
    </source>
</evidence>
<dbReference type="EMBL" id="CDQK01000006">
    <property type="protein sequence ID" value="CEP24739.1"/>
    <property type="molecule type" value="Genomic_DNA"/>
</dbReference>
<evidence type="ECO:0008006" key="6">
    <source>
        <dbReference type="Google" id="ProtNLM"/>
    </source>
</evidence>
<dbReference type="Pfam" id="PF11988">
    <property type="entry name" value="Dsl1_N"/>
    <property type="match status" value="1"/>
</dbReference>
<dbReference type="Pfam" id="PF11989">
    <property type="entry name" value="Dsl1_C"/>
    <property type="match status" value="1"/>
</dbReference>